<dbReference type="Pfam" id="PF14121">
    <property type="entry name" value="Porin_10"/>
    <property type="match status" value="1"/>
</dbReference>
<organism evidence="1 2">
    <name type="scientific">Chitinophaga hostae</name>
    <dbReference type="NCBI Taxonomy" id="2831022"/>
    <lineage>
        <taxon>Bacteria</taxon>
        <taxon>Pseudomonadati</taxon>
        <taxon>Bacteroidota</taxon>
        <taxon>Chitinophagia</taxon>
        <taxon>Chitinophagales</taxon>
        <taxon>Chitinophagaceae</taxon>
        <taxon>Chitinophaga</taxon>
    </lineage>
</organism>
<accession>A0ABS5IYI8</accession>
<dbReference type="RefSeq" id="WP_211972971.1">
    <property type="nucleotide sequence ID" value="NZ_CBFHAM010000125.1"/>
</dbReference>
<proteinExistence type="predicted"/>
<evidence type="ECO:0000313" key="2">
    <source>
        <dbReference type="Proteomes" id="UP000676386"/>
    </source>
</evidence>
<gene>
    <name evidence="1" type="ORF">KE626_11125</name>
</gene>
<dbReference type="Proteomes" id="UP000676386">
    <property type="component" value="Unassembled WGS sequence"/>
</dbReference>
<dbReference type="EMBL" id="JAGTXB010000004">
    <property type="protein sequence ID" value="MBS0027861.1"/>
    <property type="molecule type" value="Genomic_DNA"/>
</dbReference>
<dbReference type="InterPro" id="IPR025631">
    <property type="entry name" value="Porin_10"/>
</dbReference>
<protein>
    <recommendedName>
        <fullName evidence="3">Porin</fullName>
    </recommendedName>
</protein>
<comment type="caution">
    <text evidence="1">The sequence shown here is derived from an EMBL/GenBank/DDBJ whole genome shotgun (WGS) entry which is preliminary data.</text>
</comment>
<sequence>MKQLFIFIALLFFCGDQLKAQFNTGRFGSMGGGGGSSKMQRDTGKHDHEPDTLTLTYRYLGDPVYYSIDSSVADFQTNYLKVPANYVTLGNTGSAAYNLIYTPIMKAGFDAGFHSYDVYSNSHKDARFYYTTRPYTELQYLVGSKQEQVIGLSHTQNRTERFNFAFDYRKINSPGYYRTQNTNHDIYRFTARYQSKNKRANTYMSFYYNKINGGENGGLKYDSLMTDPNFKQRKTLPVNLGNSTSQAYAFFGGGTLPVKSSYRETGFLIQQQYDWGHGDSIHVNDTTDYYRYEPVFRVQYTFNYQNDDYQFNYAENNPDTAYFTKHYNFIPGDTVTAKHQWKMISNDLSLIQFPVRGNQGHFINLGARFESISGTFLDADINFTNLAVHGEYRNKTRNQQWDFSARGEFYVVGQNIGDYGIYGMLRRHINDVWGDVRLSVNNVNREPSYVYKYFNSNRDAWYNTSLAKQNTTQLQFAADNAKLKYSLAVNYFLFTNYTYFQDYYHSAQYGSLFNLLQITFSKKFNIKPFAWYLDVAFQQLHGNGPLNVPTFWTRNRFAFEKRLYTNLNLVTGLEFKYNTSYYADDYSPLTGQFIYQNTQKISNPLPDIAAFANFRIKSFSAYIRAENLNTFIGNNNYAAPLYPYNNFAFRVGLRWWFIN</sequence>
<keyword evidence="2" id="KW-1185">Reference proteome</keyword>
<evidence type="ECO:0008006" key="3">
    <source>
        <dbReference type="Google" id="ProtNLM"/>
    </source>
</evidence>
<evidence type="ECO:0000313" key="1">
    <source>
        <dbReference type="EMBL" id="MBS0027861.1"/>
    </source>
</evidence>
<name>A0ABS5IYI8_9BACT</name>
<reference evidence="1 2" key="1">
    <citation type="submission" date="2021-04" db="EMBL/GenBank/DDBJ databases">
        <title>Chitinophaga sp. nov., isolated from the rhizosphere soil.</title>
        <authorList>
            <person name="He S."/>
        </authorList>
    </citation>
    <scope>NUCLEOTIDE SEQUENCE [LARGE SCALE GENOMIC DNA]</scope>
    <source>
        <strain evidence="1 2">2R12</strain>
    </source>
</reference>